<name>A0A6H0Y2Y4_9PEZI</name>
<dbReference type="PANTHER" id="PTHR35395">
    <property type="entry name" value="DUF6536 DOMAIN-CONTAINING PROTEIN"/>
    <property type="match status" value="1"/>
</dbReference>
<feature type="transmembrane region" description="Helical" evidence="1">
    <location>
        <begin position="129"/>
        <end position="151"/>
    </location>
</feature>
<accession>A0A6H0Y2Y4</accession>
<evidence type="ECO:0000313" key="4">
    <source>
        <dbReference type="Proteomes" id="UP000503462"/>
    </source>
</evidence>
<keyword evidence="4" id="KW-1185">Reference proteome</keyword>
<reference evidence="3 4" key="1">
    <citation type="journal article" date="2016" name="Sci. Rep.">
        <title>Peltaster fructicola genome reveals evolution from an invasive phytopathogen to an ectophytic parasite.</title>
        <authorList>
            <person name="Xu C."/>
            <person name="Chen H."/>
            <person name="Gleason M.L."/>
            <person name="Xu J.R."/>
            <person name="Liu H."/>
            <person name="Zhang R."/>
            <person name="Sun G."/>
        </authorList>
    </citation>
    <scope>NUCLEOTIDE SEQUENCE [LARGE SCALE GENOMIC DNA]</scope>
    <source>
        <strain evidence="3 4">LNHT1506</strain>
    </source>
</reference>
<keyword evidence="1" id="KW-0472">Membrane</keyword>
<feature type="transmembrane region" description="Helical" evidence="1">
    <location>
        <begin position="548"/>
        <end position="569"/>
    </location>
</feature>
<keyword evidence="1" id="KW-0812">Transmembrane</keyword>
<proteinExistence type="predicted"/>
<feature type="transmembrane region" description="Helical" evidence="1">
    <location>
        <begin position="696"/>
        <end position="718"/>
    </location>
</feature>
<dbReference type="OrthoDB" id="5429634at2759"/>
<keyword evidence="1" id="KW-1133">Transmembrane helix</keyword>
<dbReference type="Pfam" id="PF20163">
    <property type="entry name" value="DUF6536"/>
    <property type="match status" value="1"/>
</dbReference>
<dbReference type="EMBL" id="CP051142">
    <property type="protein sequence ID" value="QIX01275.1"/>
    <property type="molecule type" value="Genomic_DNA"/>
</dbReference>
<dbReference type="AlphaFoldDB" id="A0A6H0Y2Y4"/>
<evidence type="ECO:0000313" key="3">
    <source>
        <dbReference type="EMBL" id="QIX01275.1"/>
    </source>
</evidence>
<gene>
    <name evidence="3" type="ORF">AMS68_006792</name>
</gene>
<feature type="transmembrane region" description="Helical" evidence="1">
    <location>
        <begin position="484"/>
        <end position="509"/>
    </location>
</feature>
<feature type="transmembrane region" description="Helical" evidence="1">
    <location>
        <begin position="386"/>
        <end position="410"/>
    </location>
</feature>
<feature type="transmembrane region" description="Helical" evidence="1">
    <location>
        <begin position="82"/>
        <end position="109"/>
    </location>
</feature>
<feature type="domain" description="DUF6536" evidence="2">
    <location>
        <begin position="80"/>
        <end position="231"/>
    </location>
</feature>
<sequence>MRPPVSPISITNEDVTLSYSPVKHKPSQAVFDDYSYETFKSAHRQSTVSVQAALDNIKPLPPIPLETESSARGLRRTTGWRYGVYLATCTALIALTTNLICTIYAVATFRVQDGIGVAYTGSCDKTNRMATGLHILINIVGSLLLTASNYCMQCLAAPTREELDVAHARGDWLDIGVLSVRNIFKLKWHRIVLWSILCISSMPIHLLYNSTVFKTLSANNIRSLVVNEAFIRGQPVQFDSVDDFARTQYVSSPDAVSGFIVPSVYLDMQQSYLTDSSDWQMLDMKQFINTYANDYIQNFNDVLLVVKNTTSPNGIVYTPLFDLDMAGGGISYAWLCSNVYEWTYKFLPCSAKDLLQQVDDNTYSIFGYKPEYALAQMVPERCRLEFSVTLLAIVIACNAVKAAVMMALLFKQKHPTLVVLGDALCSFLDEPDAVTRDLGTLDKYNAQSKVRASRSAEIGYTQVDAAGTASKATYPRRWATAPSFLQWVCFLVLCTAIFSTLAWILSIAFSGATEKTRNGSPFQLTFGAMTPYTLIENVLPNYETPQSLIGAILIANLPQFILSIAYVLYNGLFSIMHLSHEWSRYAVEKLPLRVTTPTGAQKSTHWLQLPLQYSIPLLTTTTVLHWVISEAIFIARVEMNDAHYQTNADVYSSIGKWDNQYIAVNSTIVFYPTGDHSHASSNGTTSLRTELGYSPVPILCAMLIGLALFFTILAFAVFRRFKSPMPLAASCSLAIASACHRPRDDYGASKTLIRYGETTAYEADGRRHFAFTSFHVDRLLPPTRKMNAAWTRSWIGQKTSSFGESRYRSIRLHPLRRKDDDDETVRLTG</sequence>
<evidence type="ECO:0000259" key="2">
    <source>
        <dbReference type="Pfam" id="PF20163"/>
    </source>
</evidence>
<dbReference type="PANTHER" id="PTHR35395:SF1">
    <property type="entry name" value="DUF6536 DOMAIN-CONTAINING PROTEIN"/>
    <property type="match status" value="1"/>
</dbReference>
<protein>
    <recommendedName>
        <fullName evidence="2">DUF6536 domain-containing protein</fullName>
    </recommendedName>
</protein>
<feature type="transmembrane region" description="Helical" evidence="1">
    <location>
        <begin position="191"/>
        <end position="208"/>
    </location>
</feature>
<dbReference type="InterPro" id="IPR046623">
    <property type="entry name" value="DUF6536"/>
</dbReference>
<organism evidence="3 4">
    <name type="scientific">Peltaster fructicola</name>
    <dbReference type="NCBI Taxonomy" id="286661"/>
    <lineage>
        <taxon>Eukaryota</taxon>
        <taxon>Fungi</taxon>
        <taxon>Dikarya</taxon>
        <taxon>Ascomycota</taxon>
        <taxon>Pezizomycotina</taxon>
        <taxon>Dothideomycetes</taxon>
        <taxon>Dothideomycetes incertae sedis</taxon>
        <taxon>Peltaster</taxon>
    </lineage>
</organism>
<dbReference type="Proteomes" id="UP000503462">
    <property type="component" value="Chromosome 4"/>
</dbReference>
<evidence type="ECO:0000256" key="1">
    <source>
        <dbReference type="SAM" id="Phobius"/>
    </source>
</evidence>